<dbReference type="GO" id="GO:0004803">
    <property type="term" value="F:transposase activity"/>
    <property type="evidence" value="ECO:0007669"/>
    <property type="project" value="InterPro"/>
</dbReference>
<dbReference type="Proteomes" id="UP000215145">
    <property type="component" value="Unassembled WGS sequence"/>
</dbReference>
<evidence type="ECO:0000259" key="6">
    <source>
        <dbReference type="Pfam" id="PF01609"/>
    </source>
</evidence>
<dbReference type="AlphaFoldDB" id="A0A229NYS6"/>
<proteinExistence type="inferred from homology"/>
<feature type="compositionally biased region" description="Basic residues" evidence="5">
    <location>
        <begin position="369"/>
        <end position="378"/>
    </location>
</feature>
<dbReference type="Gene3D" id="3.90.350.10">
    <property type="entry name" value="Transposase Inhibitor Protein From Tn5, Chain A, domain 1"/>
    <property type="match status" value="1"/>
</dbReference>
<protein>
    <submittedName>
        <fullName evidence="8">IS4 family transposase</fullName>
    </submittedName>
</protein>
<dbReference type="InterPro" id="IPR025399">
    <property type="entry name" value="DUF4372"/>
</dbReference>
<feature type="compositionally biased region" description="Basic and acidic residues" evidence="5">
    <location>
        <begin position="379"/>
        <end position="388"/>
    </location>
</feature>
<reference evidence="8 9" key="1">
    <citation type="submission" date="2017-07" db="EMBL/GenBank/DDBJ databases">
        <title>Paenibacillus herberti R33 genome sequencing and assembly.</title>
        <authorList>
            <person name="Su W."/>
        </authorList>
    </citation>
    <scope>NUCLEOTIDE SEQUENCE [LARGE SCALE GENOMIC DNA]</scope>
    <source>
        <strain evidence="8 9">R33</strain>
    </source>
</reference>
<gene>
    <name evidence="8" type="ORF">CGZ75_00020</name>
</gene>
<dbReference type="PANTHER" id="PTHR33258:SF1">
    <property type="entry name" value="TRANSPOSASE INSL FOR INSERTION SEQUENCE ELEMENT IS186A-RELATED"/>
    <property type="match status" value="1"/>
</dbReference>
<keyword evidence="3" id="KW-0238">DNA-binding</keyword>
<dbReference type="OrthoDB" id="368860at2"/>
<dbReference type="Pfam" id="PF01609">
    <property type="entry name" value="DDE_Tnp_1"/>
    <property type="match status" value="1"/>
</dbReference>
<dbReference type="InterPro" id="IPR047952">
    <property type="entry name" value="Transpos_IS4"/>
</dbReference>
<name>A0A229NYS6_9BACL</name>
<evidence type="ECO:0000256" key="1">
    <source>
        <dbReference type="ARBA" id="ARBA00010075"/>
    </source>
</evidence>
<dbReference type="Pfam" id="PF14294">
    <property type="entry name" value="DUF4372"/>
    <property type="match status" value="1"/>
</dbReference>
<evidence type="ECO:0000256" key="3">
    <source>
        <dbReference type="ARBA" id="ARBA00023125"/>
    </source>
</evidence>
<keyword evidence="9" id="KW-1185">Reference proteome</keyword>
<feature type="domain" description="DUF4372" evidence="7">
    <location>
        <begin position="8"/>
        <end position="65"/>
    </location>
</feature>
<dbReference type="NCBIfam" id="NF033592">
    <property type="entry name" value="transpos_IS4_1"/>
    <property type="match status" value="1"/>
</dbReference>
<comment type="similarity">
    <text evidence="1">Belongs to the transposase 11 family.</text>
</comment>
<dbReference type="GO" id="GO:0006313">
    <property type="term" value="P:DNA transposition"/>
    <property type="evidence" value="ECO:0007669"/>
    <property type="project" value="InterPro"/>
</dbReference>
<evidence type="ECO:0000256" key="5">
    <source>
        <dbReference type="SAM" id="MobiDB-lite"/>
    </source>
</evidence>
<accession>A0A229NYS6</accession>
<evidence type="ECO:0000256" key="4">
    <source>
        <dbReference type="ARBA" id="ARBA00023172"/>
    </source>
</evidence>
<sequence>MDNRTALSSFGKWVRPICAKTFIHAVAECQQDKYKKKLTTTAYLNLFLLAQLQNREGLRHIADDVLGEELQRELGLTSISASQLSRKHNQVDPELLRHVFEQVAKLVLLRQGTKGKQFKIKIIDSTTVTLCLQKFKWAEFRKTKAGIKIHTRLAFMNEHEVLPDKATVTVAKKNDRTQMEELVDEPGVTYIFDRGYIDYAAFDRYSREGILFVTRLKSNTHMEPLEAYDVPAESVVSADWRVRIGSQQKRMKHELRMIQTQDSEGNELFLVTNRFDLTCDEISEMYRSRWAIELFFKWIKQHLQIKHLYGTSERAVMNQIWIALIAFCLLMLVKLETKVQHSLLQCTRWLTTFLWHPYDKWLRQLKKKPSRTSKGRQRTRVDDSLAGS</sequence>
<keyword evidence="4" id="KW-0233">DNA recombination</keyword>
<feature type="region of interest" description="Disordered" evidence="5">
    <location>
        <begin position="369"/>
        <end position="388"/>
    </location>
</feature>
<dbReference type="PANTHER" id="PTHR33258">
    <property type="entry name" value="TRANSPOSASE INSL FOR INSERTION SEQUENCE ELEMENT IS186A-RELATED"/>
    <property type="match status" value="1"/>
</dbReference>
<dbReference type="InterPro" id="IPR012337">
    <property type="entry name" value="RNaseH-like_sf"/>
</dbReference>
<dbReference type="InterPro" id="IPR002559">
    <property type="entry name" value="Transposase_11"/>
</dbReference>
<evidence type="ECO:0000259" key="7">
    <source>
        <dbReference type="Pfam" id="PF14294"/>
    </source>
</evidence>
<keyword evidence="2" id="KW-0815">Transposition</keyword>
<feature type="domain" description="Transposase IS4-like" evidence="6">
    <location>
        <begin position="120"/>
        <end position="329"/>
    </location>
</feature>
<dbReference type="GO" id="GO:0003677">
    <property type="term" value="F:DNA binding"/>
    <property type="evidence" value="ECO:0007669"/>
    <property type="project" value="UniProtKB-KW"/>
</dbReference>
<comment type="caution">
    <text evidence="8">The sequence shown here is derived from an EMBL/GenBank/DDBJ whole genome shotgun (WGS) entry which is preliminary data.</text>
</comment>
<dbReference type="SUPFAM" id="SSF53098">
    <property type="entry name" value="Ribonuclease H-like"/>
    <property type="match status" value="1"/>
</dbReference>
<dbReference type="EMBL" id="NMUQ01000001">
    <property type="protein sequence ID" value="OXM15176.1"/>
    <property type="molecule type" value="Genomic_DNA"/>
</dbReference>
<organism evidence="8 9">
    <name type="scientific">Paenibacillus herberti</name>
    <dbReference type="NCBI Taxonomy" id="1619309"/>
    <lineage>
        <taxon>Bacteria</taxon>
        <taxon>Bacillati</taxon>
        <taxon>Bacillota</taxon>
        <taxon>Bacilli</taxon>
        <taxon>Bacillales</taxon>
        <taxon>Paenibacillaceae</taxon>
        <taxon>Paenibacillus</taxon>
    </lineage>
</organism>
<evidence type="ECO:0000313" key="9">
    <source>
        <dbReference type="Proteomes" id="UP000215145"/>
    </source>
</evidence>
<evidence type="ECO:0000256" key="2">
    <source>
        <dbReference type="ARBA" id="ARBA00022578"/>
    </source>
</evidence>
<dbReference type="RefSeq" id="WP_089521953.1">
    <property type="nucleotide sequence ID" value="NZ_NMUQ01000001.1"/>
</dbReference>
<evidence type="ECO:0000313" key="8">
    <source>
        <dbReference type="EMBL" id="OXM15176.1"/>
    </source>
</evidence>